<comment type="caution">
    <text evidence="3">The sequence shown here is derived from an EMBL/GenBank/DDBJ whole genome shotgun (WGS) entry which is preliminary data.</text>
</comment>
<reference evidence="3 4" key="1">
    <citation type="submission" date="2021-06" db="EMBL/GenBank/DDBJ databases">
        <authorList>
            <person name="Sun Q."/>
            <person name="Li D."/>
        </authorList>
    </citation>
    <scope>NUCLEOTIDE SEQUENCE [LARGE SCALE GENOMIC DNA]</scope>
    <source>
        <strain evidence="3 4">MSJ-2</strain>
    </source>
</reference>
<evidence type="ECO:0000313" key="3">
    <source>
        <dbReference type="EMBL" id="MBU5625321.1"/>
    </source>
</evidence>
<feature type="compositionally biased region" description="Polar residues" evidence="1">
    <location>
        <begin position="75"/>
        <end position="89"/>
    </location>
</feature>
<proteinExistence type="predicted"/>
<feature type="compositionally biased region" description="Polar residues" evidence="1">
    <location>
        <begin position="27"/>
        <end position="44"/>
    </location>
</feature>
<dbReference type="RefSeq" id="WP_216556939.1">
    <property type="nucleotide sequence ID" value="NZ_JAHLQN010000001.1"/>
</dbReference>
<evidence type="ECO:0000313" key="4">
    <source>
        <dbReference type="Proteomes" id="UP000787672"/>
    </source>
</evidence>
<evidence type="ECO:0008006" key="5">
    <source>
        <dbReference type="Google" id="ProtNLM"/>
    </source>
</evidence>
<name>A0ABS6F4U9_9FIRM</name>
<evidence type="ECO:0000256" key="1">
    <source>
        <dbReference type="SAM" id="MobiDB-lite"/>
    </source>
</evidence>
<feature type="signal peptide" evidence="2">
    <location>
        <begin position="1"/>
        <end position="23"/>
    </location>
</feature>
<organism evidence="3 4">
    <name type="scientific">Dysosmobacter acutus</name>
    <dbReference type="NCBI Taxonomy" id="2841504"/>
    <lineage>
        <taxon>Bacteria</taxon>
        <taxon>Bacillati</taxon>
        <taxon>Bacillota</taxon>
        <taxon>Clostridia</taxon>
        <taxon>Eubacteriales</taxon>
        <taxon>Oscillospiraceae</taxon>
        <taxon>Dysosmobacter</taxon>
    </lineage>
</organism>
<dbReference type="PROSITE" id="PS51257">
    <property type="entry name" value="PROKAR_LIPOPROTEIN"/>
    <property type="match status" value="1"/>
</dbReference>
<protein>
    <recommendedName>
        <fullName evidence="5">Lipoprotein</fullName>
    </recommendedName>
</protein>
<accession>A0ABS6F4U9</accession>
<gene>
    <name evidence="3" type="ORF">KQI82_00030</name>
</gene>
<dbReference type="Proteomes" id="UP000787672">
    <property type="component" value="Unassembled WGS sequence"/>
</dbReference>
<dbReference type="EMBL" id="JAHLQN010000001">
    <property type="protein sequence ID" value="MBU5625321.1"/>
    <property type="molecule type" value="Genomic_DNA"/>
</dbReference>
<feature type="compositionally biased region" description="Low complexity" evidence="1">
    <location>
        <begin position="90"/>
        <end position="107"/>
    </location>
</feature>
<sequence>MMKSKILPLVFAAVMMVSMTACGTTNNADNPNAGQGSGSTSAGDNSAGGGTDDSLNNGAAGNEDGTGGGILGNEDNGSQSGALDNNGTVSGADGNAAGSAGSASGAAARRDGQPIVRSATYEQMLRNARVHDTDGDLTDGENAVTPGIKY</sequence>
<feature type="chain" id="PRO_5046111379" description="Lipoprotein" evidence="2">
    <location>
        <begin position="24"/>
        <end position="150"/>
    </location>
</feature>
<feature type="region of interest" description="Disordered" evidence="1">
    <location>
        <begin position="27"/>
        <end position="150"/>
    </location>
</feature>
<evidence type="ECO:0000256" key="2">
    <source>
        <dbReference type="SAM" id="SignalP"/>
    </source>
</evidence>
<keyword evidence="2" id="KW-0732">Signal</keyword>
<keyword evidence="4" id="KW-1185">Reference proteome</keyword>